<gene>
    <name evidence="1" type="ORF">M3A82_002390</name>
</gene>
<name>A0AAP3ETQ2_MICLU</name>
<proteinExistence type="predicted"/>
<reference evidence="1" key="1">
    <citation type="submission" date="2023-06" db="EMBL/GenBank/DDBJ databases">
        <title>lsaBGC provides a comprehensive framework for evolutionary analysis of biosynthetic gene clusters within focal taxa.</title>
        <authorList>
            <person name="Salamzade R."/>
            <person name="Sandstrom S."/>
            <person name="Kalan L.R."/>
        </authorList>
    </citation>
    <scope>NUCLEOTIDE SEQUENCE</scope>
    <source>
        <strain evidence="1">P3-SID899</strain>
    </source>
</reference>
<evidence type="ECO:0000313" key="1">
    <source>
        <dbReference type="EMBL" id="MCV7628195.1"/>
    </source>
</evidence>
<organism evidence="1 2">
    <name type="scientific">Micrococcus luteus</name>
    <name type="common">Micrococcus lysodeikticus</name>
    <dbReference type="NCBI Taxonomy" id="1270"/>
    <lineage>
        <taxon>Bacteria</taxon>
        <taxon>Bacillati</taxon>
        <taxon>Actinomycetota</taxon>
        <taxon>Actinomycetes</taxon>
        <taxon>Micrococcales</taxon>
        <taxon>Micrococcaceae</taxon>
        <taxon>Micrococcus</taxon>
    </lineage>
</organism>
<comment type="caution">
    <text evidence="1">The sequence shown here is derived from an EMBL/GenBank/DDBJ whole genome shotgun (WGS) entry which is preliminary data.</text>
</comment>
<accession>A0AAP3ETQ2</accession>
<evidence type="ECO:0008006" key="3">
    <source>
        <dbReference type="Google" id="ProtNLM"/>
    </source>
</evidence>
<protein>
    <recommendedName>
        <fullName evidence="3">Glycosyltransferase family 1 protein</fullName>
    </recommendedName>
</protein>
<dbReference type="Proteomes" id="UP001205867">
    <property type="component" value="Unassembled WGS sequence"/>
</dbReference>
<dbReference type="AlphaFoldDB" id="A0AAP3ETQ2"/>
<sequence length="335" mass="37107">MTLDILYVRPKGSGWGPVSQLVGLAARLFEARVLELDDRGEVSLFRKTAASLPRGRRRPGHHLLVVAPHAGMAAYAARPRLWFPGYDSTAVWVIDSFWTDRTPRLLRGTAHVDRVFITDPQLVEEWEQITGTPVSVLPWGADTALYPGAAQHRGIDVLRLGRQPEAWADDDATALDAHRQGLRFAGRPPMSDDPGQNQRNVREALMGAKLVLAFSNLVSPAPYTHPTRDYLTGRWMDALAAGCLVAGTAPAAATSTLWDGATLEISPTSREDAWPILTAAAECWSPERAAEQQECARRTLDWRWRLRQMGTVMGWPEPPRLTQELERLISSPQQG</sequence>
<dbReference type="EMBL" id="JALXKZ020000002">
    <property type="protein sequence ID" value="MCV7628195.1"/>
    <property type="molecule type" value="Genomic_DNA"/>
</dbReference>
<evidence type="ECO:0000313" key="2">
    <source>
        <dbReference type="Proteomes" id="UP001205867"/>
    </source>
</evidence>